<protein>
    <recommendedName>
        <fullName evidence="4">Helicase ATP-binding domain-containing protein</fullName>
    </recommendedName>
</protein>
<keyword evidence="1" id="KW-0547">Nucleotide-binding</keyword>
<dbReference type="eggNOG" id="KOG1001">
    <property type="taxonomic scope" value="Eukaryota"/>
</dbReference>
<keyword evidence="6" id="KW-1185">Reference proteome</keyword>
<dbReference type="InterPro" id="IPR038718">
    <property type="entry name" value="SNF2-like_sf"/>
</dbReference>
<evidence type="ECO:0000313" key="5">
    <source>
        <dbReference type="EMBL" id="EGF98003.1"/>
    </source>
</evidence>
<dbReference type="PANTHER" id="PTHR45626:SF22">
    <property type="entry name" value="DNA REPAIR PROTEIN RAD5"/>
    <property type="match status" value="1"/>
</dbReference>
<dbReference type="GO" id="GO:0006281">
    <property type="term" value="P:DNA repair"/>
    <property type="evidence" value="ECO:0007669"/>
    <property type="project" value="TreeGrafter"/>
</dbReference>
<dbReference type="Gene3D" id="3.40.50.10810">
    <property type="entry name" value="Tandem AAA-ATPase domain"/>
    <property type="match status" value="1"/>
</dbReference>
<dbReference type="GO" id="GO:0008094">
    <property type="term" value="F:ATP-dependent activity, acting on DNA"/>
    <property type="evidence" value="ECO:0007669"/>
    <property type="project" value="TreeGrafter"/>
</dbReference>
<dbReference type="Proteomes" id="UP000001072">
    <property type="component" value="Unassembled WGS sequence"/>
</dbReference>
<sequence length="408" mass="45644">MHPNQPVCAGMISSKVAPPTSTAAKLEHPHQSPVFLKVSADTHSTPEISLYLATGLSLGYGPPGVDSCFLKLLGSTPCIYKALPAGGWKPSTTFDPSHPVLISSTFNTTIVEFNGHDASQLQVHALIFIPSWYQGSLVKTVRNFKIKLQCPSHYKPQQHQLIPLVDLEAQTTPNWSSAFPDHMLTSDEVSRLASISCGSDLQPVNPSVIVTSQLHPHQQQVLAFLLDRENPDSKTYHSLWFNKSMPPFNRWSHRLCGEKFIVTEGQPGPVSPRASILADDMSLGKTIQTIALIATTLEASRQYEHQESASAINHPNSHLRASHMRLLICPTSLMDNWEDKVRKHTRKHSLKVLRWHGTDRVKFPLRDMHSANIIITTPKTLIWDQRHAGTTRLPFTTRWYRVVIDEAH</sequence>
<dbReference type="SUPFAM" id="SSF52540">
    <property type="entry name" value="P-loop containing nucleoside triphosphate hydrolases"/>
    <property type="match status" value="1"/>
</dbReference>
<dbReference type="STRING" id="747676.F4SBH5"/>
<dbReference type="HOGENOM" id="CLU_674518_0_0_1"/>
<dbReference type="InterPro" id="IPR000330">
    <property type="entry name" value="SNF2_N"/>
</dbReference>
<evidence type="ECO:0000259" key="4">
    <source>
        <dbReference type="PROSITE" id="PS51192"/>
    </source>
</evidence>
<evidence type="ECO:0000313" key="6">
    <source>
        <dbReference type="Proteomes" id="UP000001072"/>
    </source>
</evidence>
<reference evidence="6" key="1">
    <citation type="journal article" date="2011" name="Proc. Natl. Acad. Sci. U.S.A.">
        <title>Obligate biotrophy features unraveled by the genomic analysis of rust fungi.</title>
        <authorList>
            <person name="Duplessis S."/>
            <person name="Cuomo C.A."/>
            <person name="Lin Y.-C."/>
            <person name="Aerts A."/>
            <person name="Tisserant E."/>
            <person name="Veneault-Fourrey C."/>
            <person name="Joly D.L."/>
            <person name="Hacquard S."/>
            <person name="Amselem J."/>
            <person name="Cantarel B.L."/>
            <person name="Chiu R."/>
            <person name="Coutinho P.M."/>
            <person name="Feau N."/>
            <person name="Field M."/>
            <person name="Frey P."/>
            <person name="Gelhaye E."/>
            <person name="Goldberg J."/>
            <person name="Grabherr M.G."/>
            <person name="Kodira C.D."/>
            <person name="Kohler A."/>
            <person name="Kuees U."/>
            <person name="Lindquist E.A."/>
            <person name="Lucas S.M."/>
            <person name="Mago R."/>
            <person name="Mauceli E."/>
            <person name="Morin E."/>
            <person name="Murat C."/>
            <person name="Pangilinan J.L."/>
            <person name="Park R."/>
            <person name="Pearson M."/>
            <person name="Quesneville H."/>
            <person name="Rouhier N."/>
            <person name="Sakthikumar S."/>
            <person name="Salamov A.A."/>
            <person name="Schmutz J."/>
            <person name="Selles B."/>
            <person name="Shapiro H."/>
            <person name="Tanguay P."/>
            <person name="Tuskan G.A."/>
            <person name="Henrissat B."/>
            <person name="Van de Peer Y."/>
            <person name="Rouze P."/>
            <person name="Ellis J.G."/>
            <person name="Dodds P.N."/>
            <person name="Schein J.E."/>
            <person name="Zhong S."/>
            <person name="Hamelin R.C."/>
            <person name="Grigoriev I.V."/>
            <person name="Szabo L.J."/>
            <person name="Martin F."/>
        </authorList>
    </citation>
    <scope>NUCLEOTIDE SEQUENCE [LARGE SCALE GENOMIC DNA]</scope>
    <source>
        <strain evidence="6">98AG31 / pathotype 3-4-7</strain>
    </source>
</reference>
<name>F4SBH5_MELLP</name>
<evidence type="ECO:0000256" key="1">
    <source>
        <dbReference type="ARBA" id="ARBA00022741"/>
    </source>
</evidence>
<dbReference type="GO" id="GO:0016787">
    <property type="term" value="F:hydrolase activity"/>
    <property type="evidence" value="ECO:0007669"/>
    <property type="project" value="UniProtKB-KW"/>
</dbReference>
<dbReference type="GO" id="GO:0005524">
    <property type="term" value="F:ATP binding"/>
    <property type="evidence" value="ECO:0007669"/>
    <property type="project" value="UniProtKB-KW"/>
</dbReference>
<dbReference type="PANTHER" id="PTHR45626">
    <property type="entry name" value="TRANSCRIPTION TERMINATION FACTOR 2-RELATED"/>
    <property type="match status" value="1"/>
</dbReference>
<dbReference type="AlphaFoldDB" id="F4SBH5"/>
<dbReference type="VEuPathDB" id="FungiDB:MELLADRAFT_84097"/>
<dbReference type="OrthoDB" id="5330228at2759"/>
<dbReference type="RefSeq" id="XP_007418728.1">
    <property type="nucleotide sequence ID" value="XM_007418666.1"/>
</dbReference>
<dbReference type="InterPro" id="IPR050628">
    <property type="entry name" value="SNF2_RAD54_helicase_TF"/>
</dbReference>
<dbReference type="InterPro" id="IPR014001">
    <property type="entry name" value="Helicase_ATP-bd"/>
</dbReference>
<dbReference type="InParanoid" id="F4SBH5"/>
<proteinExistence type="predicted"/>
<dbReference type="KEGG" id="mlr:MELLADRAFT_84097"/>
<dbReference type="Pfam" id="PF00176">
    <property type="entry name" value="SNF2-rel_dom"/>
    <property type="match status" value="1"/>
</dbReference>
<accession>F4SBH5</accession>
<dbReference type="InterPro" id="IPR027417">
    <property type="entry name" value="P-loop_NTPase"/>
</dbReference>
<dbReference type="GeneID" id="18933338"/>
<gene>
    <name evidence="5" type="ORF">MELLADRAFT_84097</name>
</gene>
<evidence type="ECO:0000256" key="3">
    <source>
        <dbReference type="ARBA" id="ARBA00022840"/>
    </source>
</evidence>
<evidence type="ECO:0000256" key="2">
    <source>
        <dbReference type="ARBA" id="ARBA00022801"/>
    </source>
</evidence>
<dbReference type="GO" id="GO:0005634">
    <property type="term" value="C:nucleus"/>
    <property type="evidence" value="ECO:0007669"/>
    <property type="project" value="TreeGrafter"/>
</dbReference>
<dbReference type="PROSITE" id="PS51192">
    <property type="entry name" value="HELICASE_ATP_BIND_1"/>
    <property type="match status" value="1"/>
</dbReference>
<keyword evidence="2" id="KW-0378">Hydrolase</keyword>
<feature type="domain" description="Helicase ATP-binding" evidence="4">
    <location>
        <begin position="266"/>
        <end position="408"/>
    </location>
</feature>
<organism evidence="6">
    <name type="scientific">Melampsora larici-populina (strain 98AG31 / pathotype 3-4-7)</name>
    <name type="common">Poplar leaf rust fungus</name>
    <dbReference type="NCBI Taxonomy" id="747676"/>
    <lineage>
        <taxon>Eukaryota</taxon>
        <taxon>Fungi</taxon>
        <taxon>Dikarya</taxon>
        <taxon>Basidiomycota</taxon>
        <taxon>Pucciniomycotina</taxon>
        <taxon>Pucciniomycetes</taxon>
        <taxon>Pucciniales</taxon>
        <taxon>Melampsoraceae</taxon>
        <taxon>Melampsora</taxon>
    </lineage>
</organism>
<keyword evidence="3" id="KW-0067">ATP-binding</keyword>
<dbReference type="EMBL" id="GL883189">
    <property type="protein sequence ID" value="EGF98003.1"/>
    <property type="molecule type" value="Genomic_DNA"/>
</dbReference>